<dbReference type="Pfam" id="PF14738">
    <property type="entry name" value="CFAP91"/>
    <property type="match status" value="1"/>
</dbReference>
<keyword evidence="2" id="KW-0963">Cytoplasm</keyword>
<dbReference type="GO" id="GO:0005930">
    <property type="term" value="C:axoneme"/>
    <property type="evidence" value="ECO:0007669"/>
    <property type="project" value="UniProtKB-SubCell"/>
</dbReference>
<evidence type="ECO:0000259" key="7">
    <source>
        <dbReference type="Pfam" id="PF14738"/>
    </source>
</evidence>
<gene>
    <name evidence="8" type="ORF">KIPB_001208</name>
</gene>
<dbReference type="PANTHER" id="PTHR22455">
    <property type="entry name" value="CILIA- AND FLAGELLA-ASSOCIATED PROTEIN 91"/>
    <property type="match status" value="1"/>
</dbReference>
<evidence type="ECO:0000256" key="5">
    <source>
        <dbReference type="ARBA" id="ARBA00029468"/>
    </source>
</evidence>
<dbReference type="OrthoDB" id="567787at2759"/>
<sequence length="150" mass="16733">MEAPRQAQHVQTRMHDLFEVSGRHRAKFFSRPVVPSLNALPPQVLLAPVDPNDPAVNPLVPPPLARERPGFVTRGVQTMYRESGTQTEVWTPPVAVPEGEEPEALGLVQLTYASGLLPANERTVEIIKRYVQMQLVSPRYSEEYGVFHGV</sequence>
<evidence type="ECO:0000256" key="4">
    <source>
        <dbReference type="ARBA" id="ARBA00023273"/>
    </source>
</evidence>
<evidence type="ECO:0000313" key="8">
    <source>
        <dbReference type="EMBL" id="GIQ80412.1"/>
    </source>
</evidence>
<dbReference type="InterPro" id="IPR026720">
    <property type="entry name" value="CFAP91"/>
</dbReference>
<evidence type="ECO:0000256" key="2">
    <source>
        <dbReference type="ARBA" id="ARBA00022490"/>
    </source>
</evidence>
<proteinExistence type="inferred from homology"/>
<evidence type="ECO:0000256" key="6">
    <source>
        <dbReference type="ARBA" id="ARBA00029555"/>
    </source>
</evidence>
<keyword evidence="3" id="KW-0206">Cytoskeleton</keyword>
<dbReference type="Proteomes" id="UP000265618">
    <property type="component" value="Unassembled WGS sequence"/>
</dbReference>
<dbReference type="EMBL" id="BDIP01000165">
    <property type="protein sequence ID" value="GIQ80412.1"/>
    <property type="molecule type" value="Genomic_DNA"/>
</dbReference>
<reference evidence="8 9" key="1">
    <citation type="journal article" date="2018" name="PLoS ONE">
        <title>The draft genome of Kipferlia bialata reveals reductive genome evolution in fornicate parasites.</title>
        <authorList>
            <person name="Tanifuji G."/>
            <person name="Takabayashi S."/>
            <person name="Kume K."/>
            <person name="Takagi M."/>
            <person name="Nakayama T."/>
            <person name="Kamikawa R."/>
            <person name="Inagaki Y."/>
            <person name="Hashimoto T."/>
        </authorList>
    </citation>
    <scope>NUCLEOTIDE SEQUENCE [LARGE SCALE GENOMIC DNA]</scope>
    <source>
        <strain evidence="8">NY0173</strain>
    </source>
</reference>
<evidence type="ECO:0000256" key="3">
    <source>
        <dbReference type="ARBA" id="ARBA00023212"/>
    </source>
</evidence>
<organism evidence="8 9">
    <name type="scientific">Kipferlia bialata</name>
    <dbReference type="NCBI Taxonomy" id="797122"/>
    <lineage>
        <taxon>Eukaryota</taxon>
        <taxon>Metamonada</taxon>
        <taxon>Carpediemonas-like organisms</taxon>
        <taxon>Kipferlia</taxon>
    </lineage>
</organism>
<evidence type="ECO:0000313" key="9">
    <source>
        <dbReference type="Proteomes" id="UP000265618"/>
    </source>
</evidence>
<name>A0A9K3GF30_9EUKA</name>
<dbReference type="PANTHER" id="PTHR22455:SF10">
    <property type="entry name" value="CILIA- AND FLAGELLA-ASSOCIATED PROTEIN 91"/>
    <property type="match status" value="1"/>
</dbReference>
<evidence type="ECO:0000256" key="1">
    <source>
        <dbReference type="ARBA" id="ARBA00004430"/>
    </source>
</evidence>
<keyword evidence="9" id="KW-1185">Reference proteome</keyword>
<protein>
    <recommendedName>
        <fullName evidence="6">Cilia- and flagella-associated protein 91</fullName>
    </recommendedName>
</protein>
<dbReference type="AlphaFoldDB" id="A0A9K3GF30"/>
<feature type="domain" description="CFAP91" evidence="7">
    <location>
        <begin position="76"/>
        <end position="130"/>
    </location>
</feature>
<keyword evidence="4" id="KW-0966">Cell projection</keyword>
<comment type="subcellular location">
    <subcellularLocation>
        <location evidence="1">Cytoplasm</location>
        <location evidence="1">Cytoskeleton</location>
        <location evidence="1">Cilium axoneme</location>
    </subcellularLocation>
</comment>
<comment type="caution">
    <text evidence="8">The sequence shown here is derived from an EMBL/GenBank/DDBJ whole genome shotgun (WGS) entry which is preliminary data.</text>
</comment>
<comment type="similarity">
    <text evidence="5">Belongs to the CFAP91 family.</text>
</comment>
<accession>A0A9K3GF30</accession>
<dbReference type="InterPro" id="IPR032840">
    <property type="entry name" value="CFAP91_dom"/>
</dbReference>